<keyword evidence="1" id="KW-0175">Coiled coil</keyword>
<evidence type="ECO:0000313" key="2">
    <source>
        <dbReference type="EMBL" id="KAF3222259.1"/>
    </source>
</evidence>
<evidence type="ECO:0000313" key="3">
    <source>
        <dbReference type="Proteomes" id="UP000472727"/>
    </source>
</evidence>
<organism evidence="2 3">
    <name type="scientific">Orbilia oligospora</name>
    <name type="common">Nematode-trapping fungus</name>
    <name type="synonym">Arthrobotrys oligospora</name>
    <dbReference type="NCBI Taxonomy" id="2813651"/>
    <lineage>
        <taxon>Eukaryota</taxon>
        <taxon>Fungi</taxon>
        <taxon>Dikarya</taxon>
        <taxon>Ascomycota</taxon>
        <taxon>Pezizomycotina</taxon>
        <taxon>Orbiliomycetes</taxon>
        <taxon>Orbiliales</taxon>
        <taxon>Orbiliaceae</taxon>
        <taxon>Orbilia</taxon>
    </lineage>
</organism>
<accession>A0A7C8UU44</accession>
<dbReference type="Proteomes" id="UP000472727">
    <property type="component" value="Unassembled WGS sequence"/>
</dbReference>
<sequence>MENTAAQQPFLRLVEANIVLMCRSDTYNAAVNHLQNHCLQHNEEVLDKLDLESGGNKQYQDQISLCRAHLTQESTGASAEFFFPTQYLSDLNGRASGIYKGTVNFIQGPLDPTLPRAKRTSYWEGLRAKHHDIHGICLVIPSSDEARHFNARVSDWVQWCDNFHQQTLLQLFSQKTELYITHLNPITAHNANFSRKNWLGRGIRQFSLGNQQESIRFLKTLIVDMPLKNHFISDNHINSGKGDTEDLDQDDSYPSILKKARLSSLNKVLVIAVFEMRELLQTEYLKTVKQYRAIENSVQKIENEIRMLHLSLLQQENERGYLTAPKKLEIMKDISHRYQRSFEFNIKAESHIRYFDLDPPEVIGKWDPIHPPTVDPVNPKRFIGKLTDTEALPFIKSRLPRDTDIQDSDWFTLRLFGYRNEIHAKEVQTLENEIQQVQNRLQNATNLLESLTEQQKKLYKANETQKEMLSICRKDIQRLDNTDQLDWDFDKVRQHLAESNIREISSEYGLKTRIPKEISPVDLQIPKIKAMGVDIFNFLSGKSGEQLIHILEAFVPRLKSYEDSIQQSFGATISTGLMKVKLGVTTIFEPENIWGEDEDEDDEWSETRSQLRSRSEEYLSPGSDVFSKSTEAATKNHEEDYTNLLRKAVDVKKNLKDKWNTSLELSETFRTPFFEGVTRFHEGMETLRSKEMQELFLLDTKVFKDGESVHESDFLEIGTYANLLHHAPTLQAISDFL</sequence>
<name>A0A7C8UU44_ORBOL</name>
<gene>
    <name evidence="2" type="ORF">TWF106_005673</name>
</gene>
<protein>
    <submittedName>
        <fullName evidence="2">Uncharacterized protein</fullName>
    </submittedName>
</protein>
<dbReference type="EMBL" id="WIWS01000026">
    <property type="protein sequence ID" value="KAF3222259.1"/>
    <property type="molecule type" value="Genomic_DNA"/>
</dbReference>
<evidence type="ECO:0000256" key="1">
    <source>
        <dbReference type="SAM" id="Coils"/>
    </source>
</evidence>
<comment type="caution">
    <text evidence="2">The sequence shown here is derived from an EMBL/GenBank/DDBJ whole genome shotgun (WGS) entry which is preliminary data.</text>
</comment>
<feature type="coiled-coil region" evidence="1">
    <location>
        <begin position="420"/>
        <end position="461"/>
    </location>
</feature>
<reference evidence="2 3" key="1">
    <citation type="submission" date="2019-06" db="EMBL/GenBank/DDBJ databases">
        <authorList>
            <person name="Palmer J.M."/>
        </authorList>
    </citation>
    <scope>NUCLEOTIDE SEQUENCE [LARGE SCALE GENOMIC DNA]</scope>
    <source>
        <strain evidence="2 3">TWF106</strain>
    </source>
</reference>
<dbReference type="AlphaFoldDB" id="A0A7C8UU44"/>
<proteinExistence type="predicted"/>